<proteinExistence type="predicted"/>
<name>A0A8S5VEI3_9CAUD</name>
<sequence length="43" mass="4774">MDNITKALQDLAKAVESNDTVERVKVTITLKKPKTSKAQTKTE</sequence>
<evidence type="ECO:0000313" key="1">
    <source>
        <dbReference type="EMBL" id="DAG05133.1"/>
    </source>
</evidence>
<protein>
    <submittedName>
        <fullName evidence="1">Uncharacterized protein</fullName>
    </submittedName>
</protein>
<reference evidence="1" key="1">
    <citation type="journal article" date="2021" name="Proc. Natl. Acad. Sci. U.S.A.">
        <title>A Catalog of Tens of Thousands of Viruses from Human Metagenomes Reveals Hidden Associations with Chronic Diseases.</title>
        <authorList>
            <person name="Tisza M.J."/>
            <person name="Buck C.B."/>
        </authorList>
    </citation>
    <scope>NUCLEOTIDE SEQUENCE</scope>
    <source>
        <strain evidence="1">CtE3x18</strain>
    </source>
</reference>
<organism evidence="1">
    <name type="scientific">Myoviridae sp. ctE3x18</name>
    <dbReference type="NCBI Taxonomy" id="2825059"/>
    <lineage>
        <taxon>Viruses</taxon>
        <taxon>Duplodnaviria</taxon>
        <taxon>Heunggongvirae</taxon>
        <taxon>Uroviricota</taxon>
        <taxon>Caudoviricetes</taxon>
    </lineage>
</organism>
<dbReference type="EMBL" id="BK016250">
    <property type="protein sequence ID" value="DAG05133.1"/>
    <property type="molecule type" value="Genomic_DNA"/>
</dbReference>
<accession>A0A8S5VEI3</accession>